<dbReference type="OrthoDB" id="407658at2759"/>
<protein>
    <recommendedName>
        <fullName evidence="3 6">Ribosome production factor 2 homolog</fullName>
    </recommendedName>
    <alternativeName>
        <fullName evidence="5 6">Ribosome biogenesis protein RPF2 homolog</fullName>
    </alternativeName>
</protein>
<dbReference type="PROSITE" id="PS50833">
    <property type="entry name" value="BRIX"/>
    <property type="match status" value="1"/>
</dbReference>
<dbReference type="EnsemblMetazoa" id="tetur05g03540.1">
    <property type="protein sequence ID" value="tetur05g03540.1"/>
    <property type="gene ID" value="tetur05g03540"/>
</dbReference>
<comment type="subcellular location">
    <subcellularLocation>
        <location evidence="1 6">Nucleus</location>
        <location evidence="1 6">Nucleolus</location>
    </subcellularLocation>
</comment>
<dbReference type="EMBL" id="CAEY01001579">
    <property type="status" value="NOT_ANNOTATED_CDS"/>
    <property type="molecule type" value="Genomic_DNA"/>
</dbReference>
<comment type="similarity">
    <text evidence="2 6">Belongs to the RPF2 family.</text>
</comment>
<dbReference type="eggNOG" id="KOG3031">
    <property type="taxonomic scope" value="Eukaryota"/>
</dbReference>
<dbReference type="AlphaFoldDB" id="T1K4R5"/>
<evidence type="ECO:0000256" key="3">
    <source>
        <dbReference type="ARBA" id="ARBA00020387"/>
    </source>
</evidence>
<dbReference type="GO" id="GO:0000463">
    <property type="term" value="P:maturation of LSU-rRNA from tricistronic rRNA transcript (SSU-rRNA, 5.8S rRNA, LSU-rRNA)"/>
    <property type="evidence" value="ECO:0007669"/>
    <property type="project" value="TreeGrafter"/>
</dbReference>
<evidence type="ECO:0000256" key="5">
    <source>
        <dbReference type="ARBA" id="ARBA00030889"/>
    </source>
</evidence>
<dbReference type="SMART" id="SM00879">
    <property type="entry name" value="Brix"/>
    <property type="match status" value="1"/>
</dbReference>
<keyword evidence="4 6" id="KW-0539">Nucleus</keyword>
<dbReference type="InterPro" id="IPR007109">
    <property type="entry name" value="Brix"/>
</dbReference>
<dbReference type="STRING" id="32264.T1K4R5"/>
<sequence length="196" mass="22709">MDKVIKTKTARGKRKLLQKEPKVIEGPKNCVFLRSSTINQFTTDVMKDICTLKKPFTVFRNKHGNKFILPFEDVSPVEFLCKKYECPLFVVGSHSKKRANNIVMGRTFDNQVLDMFELGIENYKPMAEFKIRNFLIDFFVGCKLEGLKLSGVEHVIQVVAHESKILFRCYKVRLSPTGTKYSKVELEEMAPRIDFF</sequence>
<dbReference type="HOGENOM" id="CLU_049783_2_0_1"/>
<evidence type="ECO:0000313" key="8">
    <source>
        <dbReference type="EnsemblMetazoa" id="tetur05g03540.1"/>
    </source>
</evidence>
<dbReference type="GO" id="GO:0019843">
    <property type="term" value="F:rRNA binding"/>
    <property type="evidence" value="ECO:0007669"/>
    <property type="project" value="UniProtKB-UniRule"/>
</dbReference>
<proteinExistence type="inferred from homology"/>
<dbReference type="InterPro" id="IPR039770">
    <property type="entry name" value="Rpf2"/>
</dbReference>
<reference evidence="8" key="2">
    <citation type="submission" date="2015-06" db="UniProtKB">
        <authorList>
            <consortium name="EnsemblMetazoa"/>
        </authorList>
    </citation>
    <scope>IDENTIFICATION</scope>
</reference>
<reference evidence="9" key="1">
    <citation type="submission" date="2011-08" db="EMBL/GenBank/DDBJ databases">
        <authorList>
            <person name="Rombauts S."/>
        </authorList>
    </citation>
    <scope>NUCLEOTIDE SEQUENCE</scope>
    <source>
        <strain evidence="9">London</strain>
    </source>
</reference>
<keyword evidence="9" id="KW-1185">Reference proteome</keyword>
<dbReference type="PANTHER" id="PTHR12728:SF0">
    <property type="entry name" value="RIBOSOME PRODUCTION FACTOR 2 HOMOLOG"/>
    <property type="match status" value="1"/>
</dbReference>
<dbReference type="Pfam" id="PF04427">
    <property type="entry name" value="Brix"/>
    <property type="match status" value="2"/>
</dbReference>
<name>T1K4R5_TETUR</name>
<evidence type="ECO:0000259" key="7">
    <source>
        <dbReference type="PROSITE" id="PS50833"/>
    </source>
</evidence>
<gene>
    <name evidence="8" type="primary">107360674</name>
</gene>
<organism evidence="8 9">
    <name type="scientific">Tetranychus urticae</name>
    <name type="common">Two-spotted spider mite</name>
    <dbReference type="NCBI Taxonomy" id="32264"/>
    <lineage>
        <taxon>Eukaryota</taxon>
        <taxon>Metazoa</taxon>
        <taxon>Ecdysozoa</taxon>
        <taxon>Arthropoda</taxon>
        <taxon>Chelicerata</taxon>
        <taxon>Arachnida</taxon>
        <taxon>Acari</taxon>
        <taxon>Acariformes</taxon>
        <taxon>Trombidiformes</taxon>
        <taxon>Prostigmata</taxon>
        <taxon>Eleutherengona</taxon>
        <taxon>Raphignathae</taxon>
        <taxon>Tetranychoidea</taxon>
        <taxon>Tetranychidae</taxon>
        <taxon>Tetranychus</taxon>
    </lineage>
</organism>
<feature type="domain" description="Brix" evidence="7">
    <location>
        <begin position="28"/>
        <end position="196"/>
    </location>
</feature>
<evidence type="ECO:0000313" key="9">
    <source>
        <dbReference type="Proteomes" id="UP000015104"/>
    </source>
</evidence>
<evidence type="ECO:0000256" key="2">
    <source>
        <dbReference type="ARBA" id="ARBA00010782"/>
    </source>
</evidence>
<dbReference type="GO" id="GO:0000027">
    <property type="term" value="P:ribosomal large subunit assembly"/>
    <property type="evidence" value="ECO:0007669"/>
    <property type="project" value="InterPro"/>
</dbReference>
<evidence type="ECO:0000256" key="1">
    <source>
        <dbReference type="ARBA" id="ARBA00004604"/>
    </source>
</evidence>
<dbReference type="PANTHER" id="PTHR12728">
    <property type="entry name" value="BRIX DOMAIN CONTAINING PROTEIN"/>
    <property type="match status" value="1"/>
</dbReference>
<evidence type="ECO:0000256" key="4">
    <source>
        <dbReference type="ARBA" id="ARBA00023242"/>
    </source>
</evidence>
<accession>T1K4R5</accession>
<evidence type="ECO:0000256" key="6">
    <source>
        <dbReference type="RuleBase" id="RU367086"/>
    </source>
</evidence>
<dbReference type="GO" id="GO:0005730">
    <property type="term" value="C:nucleolus"/>
    <property type="evidence" value="ECO:0007669"/>
    <property type="project" value="UniProtKB-SubCell"/>
</dbReference>
<dbReference type="Proteomes" id="UP000015104">
    <property type="component" value="Unassembled WGS sequence"/>
</dbReference>